<evidence type="ECO:0000313" key="3">
    <source>
        <dbReference type="Proteomes" id="UP000712600"/>
    </source>
</evidence>
<dbReference type="EMBL" id="QGKX02000004">
    <property type="protein sequence ID" value="KAF3598532.1"/>
    <property type="molecule type" value="Genomic_DNA"/>
</dbReference>
<feature type="region of interest" description="Disordered" evidence="1">
    <location>
        <begin position="24"/>
        <end position="50"/>
    </location>
</feature>
<sequence>MENEARFEEKEWELDHIENFCSGTTRKQQKHSASEQSEMTWVRPNDPNLKFEITPADREEEEEEKLVAEEIEIIGCSHWYDPFLTSGLDDSSLASELSDI</sequence>
<gene>
    <name evidence="2" type="ORF">F2Q69_00038606</name>
</gene>
<reference evidence="2" key="1">
    <citation type="submission" date="2019-12" db="EMBL/GenBank/DDBJ databases">
        <title>Genome sequencing and annotation of Brassica cretica.</title>
        <authorList>
            <person name="Studholme D.J."/>
            <person name="Sarris P."/>
        </authorList>
    </citation>
    <scope>NUCLEOTIDE SEQUENCE</scope>
    <source>
        <strain evidence="2">PFS-109/04</strain>
        <tissue evidence="2">Leaf</tissue>
    </source>
</reference>
<dbReference type="Proteomes" id="UP000712600">
    <property type="component" value="Unassembled WGS sequence"/>
</dbReference>
<comment type="caution">
    <text evidence="2">The sequence shown here is derived from an EMBL/GenBank/DDBJ whole genome shotgun (WGS) entry which is preliminary data.</text>
</comment>
<protein>
    <submittedName>
        <fullName evidence="2">Uncharacterized protein</fullName>
    </submittedName>
</protein>
<evidence type="ECO:0000256" key="1">
    <source>
        <dbReference type="SAM" id="MobiDB-lite"/>
    </source>
</evidence>
<dbReference type="AlphaFoldDB" id="A0A8S9S9W4"/>
<evidence type="ECO:0000313" key="2">
    <source>
        <dbReference type="EMBL" id="KAF3598532.1"/>
    </source>
</evidence>
<organism evidence="2 3">
    <name type="scientific">Brassica cretica</name>
    <name type="common">Mustard</name>
    <dbReference type="NCBI Taxonomy" id="69181"/>
    <lineage>
        <taxon>Eukaryota</taxon>
        <taxon>Viridiplantae</taxon>
        <taxon>Streptophyta</taxon>
        <taxon>Embryophyta</taxon>
        <taxon>Tracheophyta</taxon>
        <taxon>Spermatophyta</taxon>
        <taxon>Magnoliopsida</taxon>
        <taxon>eudicotyledons</taxon>
        <taxon>Gunneridae</taxon>
        <taxon>Pentapetalae</taxon>
        <taxon>rosids</taxon>
        <taxon>malvids</taxon>
        <taxon>Brassicales</taxon>
        <taxon>Brassicaceae</taxon>
        <taxon>Brassiceae</taxon>
        <taxon>Brassica</taxon>
    </lineage>
</organism>
<accession>A0A8S9S9W4</accession>
<proteinExistence type="predicted"/>
<name>A0A8S9S9W4_BRACR</name>